<feature type="region of interest" description="Disordered" evidence="1">
    <location>
        <begin position="235"/>
        <end position="261"/>
    </location>
</feature>
<evidence type="ECO:0000256" key="2">
    <source>
        <dbReference type="SAM" id="SignalP"/>
    </source>
</evidence>
<keyword evidence="2" id="KW-0732">Signal</keyword>
<feature type="compositionally biased region" description="Basic residues" evidence="1">
    <location>
        <begin position="242"/>
        <end position="261"/>
    </location>
</feature>
<organism evidence="4 5">
    <name type="scientific">Frankliniella occidentalis</name>
    <name type="common">Western flower thrips</name>
    <name type="synonym">Euthrips occidentalis</name>
    <dbReference type="NCBI Taxonomy" id="133901"/>
    <lineage>
        <taxon>Eukaryota</taxon>
        <taxon>Metazoa</taxon>
        <taxon>Ecdysozoa</taxon>
        <taxon>Arthropoda</taxon>
        <taxon>Hexapoda</taxon>
        <taxon>Insecta</taxon>
        <taxon>Pterygota</taxon>
        <taxon>Neoptera</taxon>
        <taxon>Paraneoptera</taxon>
        <taxon>Thysanoptera</taxon>
        <taxon>Terebrantia</taxon>
        <taxon>Thripoidea</taxon>
        <taxon>Thripidae</taxon>
        <taxon>Frankliniella</taxon>
    </lineage>
</organism>
<feature type="region of interest" description="Disordered" evidence="1">
    <location>
        <begin position="71"/>
        <end position="90"/>
    </location>
</feature>
<dbReference type="Pfam" id="PF15705">
    <property type="entry name" value="TMEM132_N"/>
    <property type="match status" value="1"/>
</dbReference>
<accession>A0A9C6WZ72</accession>
<dbReference type="RefSeq" id="XP_052125434.1">
    <property type="nucleotide sequence ID" value="XM_052269474.1"/>
</dbReference>
<dbReference type="InterPro" id="IPR031435">
    <property type="entry name" value="TMEM132_N"/>
</dbReference>
<dbReference type="PANTHER" id="PTHR13388:SF11">
    <property type="entry name" value="DETONATOR, ISOFORM E"/>
    <property type="match status" value="1"/>
</dbReference>
<dbReference type="OrthoDB" id="10026202at2759"/>
<evidence type="ECO:0000313" key="4">
    <source>
        <dbReference type="Proteomes" id="UP000504606"/>
    </source>
</evidence>
<proteinExistence type="predicted"/>
<evidence type="ECO:0000313" key="5">
    <source>
        <dbReference type="RefSeq" id="XP_052125434.1"/>
    </source>
</evidence>
<name>A0A9C6WZ72_FRAOC</name>
<dbReference type="InterPro" id="IPR026307">
    <property type="entry name" value="TMEM132"/>
</dbReference>
<protein>
    <submittedName>
        <fullName evidence="5">Uncharacterized protein LOC127749790</fullName>
    </submittedName>
</protein>
<keyword evidence="4" id="KW-1185">Reference proteome</keyword>
<dbReference type="PANTHER" id="PTHR13388">
    <property type="entry name" value="DETONATOR, ISOFORM E"/>
    <property type="match status" value="1"/>
</dbReference>
<dbReference type="KEGG" id="foc:127749790"/>
<feature type="domain" description="Transmembrane protein TMEM132 N-terminal" evidence="3">
    <location>
        <begin position="102"/>
        <end position="133"/>
    </location>
</feature>
<feature type="chain" id="PRO_5039080896" evidence="2">
    <location>
        <begin position="21"/>
        <end position="261"/>
    </location>
</feature>
<dbReference type="GeneID" id="127749790"/>
<gene>
    <name evidence="5" type="primary">LOC127749790</name>
</gene>
<dbReference type="AlphaFoldDB" id="A0A9C6WZ72"/>
<dbReference type="Proteomes" id="UP000504606">
    <property type="component" value="Unplaced"/>
</dbReference>
<evidence type="ECO:0000256" key="1">
    <source>
        <dbReference type="SAM" id="MobiDB-lite"/>
    </source>
</evidence>
<evidence type="ECO:0000259" key="3">
    <source>
        <dbReference type="Pfam" id="PF15705"/>
    </source>
</evidence>
<sequence>MKRCSLFLVAAAICLGAAGTVEVHFENKDGGFFLKQIPRSYPLASAGAAGAGAAAAAAAAAAAGITGSTSIVGDPDQDGDEGGGGGGVLGVGSPPGAGSVLSVDRFTVFQTAEPVSVRASYGPFSTKQTVPARYIVPDPIEQLPGVAPDAPLNISALGVARHLDMSAHMVRADVARDQPVLRVLFHTGGDPAARQQHAARQQRVCIVLHASVPGRPPLTAACSPDGEDGVCLAQVSEELRAPRRRRQTTRRGRKKTKTKRK</sequence>
<reference evidence="5" key="1">
    <citation type="submission" date="2025-08" db="UniProtKB">
        <authorList>
            <consortium name="RefSeq"/>
        </authorList>
    </citation>
    <scope>IDENTIFICATION</scope>
    <source>
        <tissue evidence="5">Whole organism</tissue>
    </source>
</reference>
<feature type="signal peptide" evidence="2">
    <location>
        <begin position="1"/>
        <end position="20"/>
    </location>
</feature>